<evidence type="ECO:0000313" key="3">
    <source>
        <dbReference type="Proteomes" id="UP001498469"/>
    </source>
</evidence>
<sequence>MVITPDVSNLYYKIKNGIKYFELIAENVKQEILPGLYINGLGYNGNIPGATIQVYPGDYVNLRVYNKLDEPTSIHWHGLDIPNSMDGVPGV</sequence>
<accession>A0ABU7ULT0</accession>
<name>A0ABU7ULT0_9CLOT</name>
<dbReference type="Pfam" id="PF07732">
    <property type="entry name" value="Cu-oxidase_3"/>
    <property type="match status" value="1"/>
</dbReference>
<feature type="domain" description="Plastocyanin-like" evidence="1">
    <location>
        <begin position="39"/>
        <end position="91"/>
    </location>
</feature>
<proteinExistence type="predicted"/>
<evidence type="ECO:0000259" key="1">
    <source>
        <dbReference type="Pfam" id="PF07732"/>
    </source>
</evidence>
<dbReference type="InterPro" id="IPR011707">
    <property type="entry name" value="Cu-oxidase-like_N"/>
</dbReference>
<dbReference type="Proteomes" id="UP001498469">
    <property type="component" value="Unassembled WGS sequence"/>
</dbReference>
<comment type="caution">
    <text evidence="2">The sequence shown here is derived from an EMBL/GenBank/DDBJ whole genome shotgun (WGS) entry which is preliminary data.</text>
</comment>
<dbReference type="EMBL" id="JAZHFS010000006">
    <property type="protein sequence ID" value="MEF2112362.1"/>
    <property type="molecule type" value="Genomic_DNA"/>
</dbReference>
<reference evidence="2 3" key="1">
    <citation type="submission" date="2023-11" db="EMBL/GenBank/DDBJ databases">
        <title>Draft genome sequence of a psychrophilic Clostridium strain from permafrost water brine.</title>
        <authorList>
            <person name="Shcherbakova V.A."/>
            <person name="Trubitsyn V.E."/>
            <person name="Zakharyuk A.G."/>
        </authorList>
    </citation>
    <scope>NUCLEOTIDE SEQUENCE [LARGE SCALE GENOMIC DNA]</scope>
    <source>
        <strain evidence="2 3">14F</strain>
    </source>
</reference>
<dbReference type="RefSeq" id="WP_216249356.1">
    <property type="nucleotide sequence ID" value="NZ_JAZHFS010000006.1"/>
</dbReference>
<protein>
    <submittedName>
        <fullName evidence="2">Multicopper oxidase domain-containing protein</fullName>
    </submittedName>
</protein>
<gene>
    <name evidence="2" type="ORF">SJI18_08585</name>
</gene>
<keyword evidence="3" id="KW-1185">Reference proteome</keyword>
<evidence type="ECO:0000313" key="2">
    <source>
        <dbReference type="EMBL" id="MEF2112362.1"/>
    </source>
</evidence>
<organism evidence="2 3">
    <name type="scientific">Clostridium frigoriphilum</name>
    <dbReference type="NCBI Taxonomy" id="443253"/>
    <lineage>
        <taxon>Bacteria</taxon>
        <taxon>Bacillati</taxon>
        <taxon>Bacillota</taxon>
        <taxon>Clostridia</taxon>
        <taxon>Eubacteriales</taxon>
        <taxon>Clostridiaceae</taxon>
        <taxon>Clostridium</taxon>
    </lineage>
</organism>